<dbReference type="AlphaFoldDB" id="A0A699KSG7"/>
<feature type="region of interest" description="Disordered" evidence="1">
    <location>
        <begin position="14"/>
        <end position="33"/>
    </location>
</feature>
<dbReference type="EMBL" id="BKCJ010546631">
    <property type="protein sequence ID" value="GFB07517.1"/>
    <property type="molecule type" value="Genomic_DNA"/>
</dbReference>
<proteinExistence type="predicted"/>
<comment type="caution">
    <text evidence="2">The sequence shown here is derived from an EMBL/GenBank/DDBJ whole genome shotgun (WGS) entry which is preliminary data.</text>
</comment>
<name>A0A699KSG7_TANCI</name>
<evidence type="ECO:0000313" key="2">
    <source>
        <dbReference type="EMBL" id="GFB07517.1"/>
    </source>
</evidence>
<sequence length="180" mass="20210">IGFTCIDTMADMNNPANDAPAEQAPAVAPPTRTDDQIFPSSKWAPIGKSNCALDVQKSQRNPIFLIVVAILKNTNFFRAFTTSSMIPTIYIQLFWDTICFNSSTRLYNCQLDEQWFNLHKDILRDALDITPTNDNNPYVAPPSSDTVIEYVNTVGYPVLSRMCRQCRLMLSINHGEPSCP</sequence>
<evidence type="ECO:0000256" key="1">
    <source>
        <dbReference type="SAM" id="MobiDB-lite"/>
    </source>
</evidence>
<accession>A0A699KSG7</accession>
<reference evidence="2" key="1">
    <citation type="journal article" date="2019" name="Sci. Rep.">
        <title>Draft genome of Tanacetum cinerariifolium, the natural source of mosquito coil.</title>
        <authorList>
            <person name="Yamashiro T."/>
            <person name="Shiraishi A."/>
            <person name="Satake H."/>
            <person name="Nakayama K."/>
        </authorList>
    </citation>
    <scope>NUCLEOTIDE SEQUENCE</scope>
</reference>
<gene>
    <name evidence="2" type="ORF">Tci_679488</name>
</gene>
<organism evidence="2">
    <name type="scientific">Tanacetum cinerariifolium</name>
    <name type="common">Dalmatian daisy</name>
    <name type="synonym">Chrysanthemum cinerariifolium</name>
    <dbReference type="NCBI Taxonomy" id="118510"/>
    <lineage>
        <taxon>Eukaryota</taxon>
        <taxon>Viridiplantae</taxon>
        <taxon>Streptophyta</taxon>
        <taxon>Embryophyta</taxon>
        <taxon>Tracheophyta</taxon>
        <taxon>Spermatophyta</taxon>
        <taxon>Magnoliopsida</taxon>
        <taxon>eudicotyledons</taxon>
        <taxon>Gunneridae</taxon>
        <taxon>Pentapetalae</taxon>
        <taxon>asterids</taxon>
        <taxon>campanulids</taxon>
        <taxon>Asterales</taxon>
        <taxon>Asteraceae</taxon>
        <taxon>Asteroideae</taxon>
        <taxon>Anthemideae</taxon>
        <taxon>Anthemidinae</taxon>
        <taxon>Tanacetum</taxon>
    </lineage>
</organism>
<protein>
    <submittedName>
        <fullName evidence="2">Uncharacterized protein</fullName>
    </submittedName>
</protein>
<feature type="compositionally biased region" description="Low complexity" evidence="1">
    <location>
        <begin position="14"/>
        <end position="30"/>
    </location>
</feature>
<feature type="non-terminal residue" evidence="2">
    <location>
        <position position="1"/>
    </location>
</feature>